<name>A0AAN4ZF09_9BILA</name>
<keyword evidence="3" id="KW-1185">Reference proteome</keyword>
<dbReference type="GO" id="GO:0004674">
    <property type="term" value="F:protein serine/threonine kinase activity"/>
    <property type="evidence" value="ECO:0007669"/>
    <property type="project" value="InterPro"/>
</dbReference>
<dbReference type="InterPro" id="IPR008271">
    <property type="entry name" value="Ser/Thr_kinase_AS"/>
</dbReference>
<dbReference type="PANTHER" id="PTHR13954:SF6">
    <property type="entry name" value="NON-SPECIFIC SERINE_THREONINE PROTEIN KINASE"/>
    <property type="match status" value="1"/>
</dbReference>
<sequence>VRNSQRRQIFSIKQILHQAAQGLEYLHQKIIVHRDLKPDNLLISVDEDMGKATVRISDFGIAKKTDPKKVLQSSGRAGSDGWIAPEARTRTDERTFSSDIFSLELIFFYVLTNGGHPYGDLQYRRQTKIFDGEPMDLEGLDSTEDSSLSKHLISLADTQEPSYSYVASLTSSFSDRCRVADSRLQSDGKCRTS</sequence>
<reference evidence="3" key="1">
    <citation type="submission" date="2022-10" db="EMBL/GenBank/DDBJ databases">
        <title>Genome assembly of Pristionchus species.</title>
        <authorList>
            <person name="Yoshida K."/>
            <person name="Sommer R.J."/>
        </authorList>
    </citation>
    <scope>NUCLEOTIDE SEQUENCE [LARGE SCALE GENOMIC DNA]</scope>
    <source>
        <strain evidence="3">RS5460</strain>
    </source>
</reference>
<dbReference type="InterPro" id="IPR011009">
    <property type="entry name" value="Kinase-like_dom_sf"/>
</dbReference>
<dbReference type="InterPro" id="IPR045133">
    <property type="entry name" value="IRE1/2-like"/>
</dbReference>
<organism evidence="2 3">
    <name type="scientific">Pristionchus mayeri</name>
    <dbReference type="NCBI Taxonomy" id="1317129"/>
    <lineage>
        <taxon>Eukaryota</taxon>
        <taxon>Metazoa</taxon>
        <taxon>Ecdysozoa</taxon>
        <taxon>Nematoda</taxon>
        <taxon>Chromadorea</taxon>
        <taxon>Rhabditida</taxon>
        <taxon>Rhabditina</taxon>
        <taxon>Diplogasteromorpha</taxon>
        <taxon>Diplogasteroidea</taxon>
        <taxon>Neodiplogasteridae</taxon>
        <taxon>Pristionchus</taxon>
    </lineage>
</organism>
<gene>
    <name evidence="2" type="ORF">PMAYCL1PPCAC_05955</name>
</gene>
<feature type="non-terminal residue" evidence="2">
    <location>
        <position position="1"/>
    </location>
</feature>
<proteinExistence type="predicted"/>
<feature type="domain" description="Protein kinase" evidence="1">
    <location>
        <begin position="1"/>
        <end position="173"/>
    </location>
</feature>
<accession>A0AAN4ZF09</accession>
<evidence type="ECO:0000313" key="2">
    <source>
        <dbReference type="EMBL" id="GMR35760.1"/>
    </source>
</evidence>
<dbReference type="GO" id="GO:0036498">
    <property type="term" value="P:IRE1-mediated unfolded protein response"/>
    <property type="evidence" value="ECO:0007669"/>
    <property type="project" value="TreeGrafter"/>
</dbReference>
<dbReference type="PROSITE" id="PS00108">
    <property type="entry name" value="PROTEIN_KINASE_ST"/>
    <property type="match status" value="1"/>
</dbReference>
<dbReference type="GO" id="GO:0051082">
    <property type="term" value="F:unfolded protein binding"/>
    <property type="evidence" value="ECO:0007669"/>
    <property type="project" value="TreeGrafter"/>
</dbReference>
<dbReference type="EMBL" id="BTRK01000002">
    <property type="protein sequence ID" value="GMR35760.1"/>
    <property type="molecule type" value="Genomic_DNA"/>
</dbReference>
<dbReference type="Proteomes" id="UP001328107">
    <property type="component" value="Unassembled WGS sequence"/>
</dbReference>
<dbReference type="PROSITE" id="PS50011">
    <property type="entry name" value="PROTEIN_KINASE_DOM"/>
    <property type="match status" value="1"/>
</dbReference>
<dbReference type="GO" id="GO:0004521">
    <property type="term" value="F:RNA endonuclease activity"/>
    <property type="evidence" value="ECO:0007669"/>
    <property type="project" value="InterPro"/>
</dbReference>
<protein>
    <recommendedName>
        <fullName evidence="1">Protein kinase domain-containing protein</fullName>
    </recommendedName>
</protein>
<dbReference type="AlphaFoldDB" id="A0AAN4ZF09"/>
<dbReference type="Gene3D" id="1.10.510.10">
    <property type="entry name" value="Transferase(Phosphotransferase) domain 1"/>
    <property type="match status" value="1"/>
</dbReference>
<dbReference type="SMART" id="SM00220">
    <property type="entry name" value="S_TKc"/>
    <property type="match status" value="1"/>
</dbReference>
<evidence type="ECO:0000259" key="1">
    <source>
        <dbReference type="PROSITE" id="PS50011"/>
    </source>
</evidence>
<dbReference type="InterPro" id="IPR000719">
    <property type="entry name" value="Prot_kinase_dom"/>
</dbReference>
<dbReference type="GO" id="GO:0070059">
    <property type="term" value="P:intrinsic apoptotic signaling pathway in response to endoplasmic reticulum stress"/>
    <property type="evidence" value="ECO:0007669"/>
    <property type="project" value="TreeGrafter"/>
</dbReference>
<evidence type="ECO:0000313" key="3">
    <source>
        <dbReference type="Proteomes" id="UP001328107"/>
    </source>
</evidence>
<dbReference type="SUPFAM" id="SSF56112">
    <property type="entry name" value="Protein kinase-like (PK-like)"/>
    <property type="match status" value="1"/>
</dbReference>
<dbReference type="PANTHER" id="PTHR13954">
    <property type="entry name" value="IRE1-RELATED"/>
    <property type="match status" value="1"/>
</dbReference>
<dbReference type="GO" id="GO:0005524">
    <property type="term" value="F:ATP binding"/>
    <property type="evidence" value="ECO:0007669"/>
    <property type="project" value="InterPro"/>
</dbReference>
<dbReference type="Pfam" id="PF00069">
    <property type="entry name" value="Pkinase"/>
    <property type="match status" value="1"/>
</dbReference>
<comment type="caution">
    <text evidence="2">The sequence shown here is derived from an EMBL/GenBank/DDBJ whole genome shotgun (WGS) entry which is preliminary data.</text>
</comment>
<dbReference type="GO" id="GO:1990604">
    <property type="term" value="C:IRE1-TRAF2-ASK1 complex"/>
    <property type="evidence" value="ECO:0007669"/>
    <property type="project" value="TreeGrafter"/>
</dbReference>